<dbReference type="InterPro" id="IPR041664">
    <property type="entry name" value="AAA_16"/>
</dbReference>
<evidence type="ECO:0000256" key="1">
    <source>
        <dbReference type="ARBA" id="ARBA00000085"/>
    </source>
</evidence>
<evidence type="ECO:0000313" key="10">
    <source>
        <dbReference type="Proteomes" id="UP000218418"/>
    </source>
</evidence>
<dbReference type="GO" id="GO:0004674">
    <property type="term" value="F:protein serine/threonine kinase activity"/>
    <property type="evidence" value="ECO:0007669"/>
    <property type="project" value="UniProtKB-KW"/>
</dbReference>
<dbReference type="GO" id="GO:0000155">
    <property type="term" value="F:phosphorelay sensor kinase activity"/>
    <property type="evidence" value="ECO:0007669"/>
    <property type="project" value="InterPro"/>
</dbReference>
<keyword evidence="9" id="KW-0723">Serine/threonine-protein kinase</keyword>
<dbReference type="CDD" id="cd00082">
    <property type="entry name" value="HisKA"/>
    <property type="match status" value="1"/>
</dbReference>
<proteinExistence type="predicted"/>
<dbReference type="SMART" id="SM00065">
    <property type="entry name" value="GAF"/>
    <property type="match status" value="1"/>
</dbReference>
<keyword evidence="5" id="KW-0902">Two-component regulatory system</keyword>
<dbReference type="InterPro" id="IPR000719">
    <property type="entry name" value="Prot_kinase_dom"/>
</dbReference>
<evidence type="ECO:0000259" key="7">
    <source>
        <dbReference type="PROSITE" id="PS50011"/>
    </source>
</evidence>
<dbReference type="Pfam" id="PF13191">
    <property type="entry name" value="AAA_16"/>
    <property type="match status" value="1"/>
</dbReference>
<dbReference type="OrthoDB" id="9801841at2"/>
<evidence type="ECO:0000256" key="6">
    <source>
        <dbReference type="SAM" id="Coils"/>
    </source>
</evidence>
<organism evidence="9 10">
    <name type="scientific">Calothrix parasitica NIES-267</name>
    <dbReference type="NCBI Taxonomy" id="1973488"/>
    <lineage>
        <taxon>Bacteria</taxon>
        <taxon>Bacillati</taxon>
        <taxon>Cyanobacteriota</taxon>
        <taxon>Cyanophyceae</taxon>
        <taxon>Nostocales</taxon>
        <taxon>Calotrichaceae</taxon>
        <taxon>Calothrix</taxon>
    </lineage>
</organism>
<dbReference type="PANTHER" id="PTHR43642">
    <property type="entry name" value="HYBRID SIGNAL TRANSDUCTION HISTIDINE KINASE G"/>
    <property type="match status" value="1"/>
</dbReference>
<dbReference type="Gene3D" id="3.30.200.20">
    <property type="entry name" value="Phosphorylase Kinase, domain 1"/>
    <property type="match status" value="1"/>
</dbReference>
<dbReference type="InterPro" id="IPR003594">
    <property type="entry name" value="HATPase_dom"/>
</dbReference>
<dbReference type="InterPro" id="IPR003661">
    <property type="entry name" value="HisK_dim/P_dom"/>
</dbReference>
<dbReference type="SUPFAM" id="SSF52540">
    <property type="entry name" value="P-loop containing nucleoside triphosphate hydrolases"/>
    <property type="match status" value="1"/>
</dbReference>
<feature type="coiled-coil region" evidence="6">
    <location>
        <begin position="1497"/>
        <end position="1538"/>
    </location>
</feature>
<dbReference type="Gene3D" id="3.30.565.10">
    <property type="entry name" value="Histidine kinase-like ATPase, C-terminal domain"/>
    <property type="match status" value="1"/>
</dbReference>
<dbReference type="InterPro" id="IPR003018">
    <property type="entry name" value="GAF"/>
</dbReference>
<reference evidence="9 10" key="1">
    <citation type="submission" date="2017-06" db="EMBL/GenBank/DDBJ databases">
        <title>Genome sequencing of cyanobaciteial culture collection at National Institute for Environmental Studies (NIES).</title>
        <authorList>
            <person name="Hirose Y."/>
            <person name="Shimura Y."/>
            <person name="Fujisawa T."/>
            <person name="Nakamura Y."/>
            <person name="Kawachi M."/>
        </authorList>
    </citation>
    <scope>NUCLEOTIDE SEQUENCE [LARGE SCALE GENOMIC DNA]</scope>
    <source>
        <strain evidence="9 10">NIES-267</strain>
    </source>
</reference>
<dbReference type="InterPro" id="IPR004358">
    <property type="entry name" value="Sig_transdc_His_kin-like_C"/>
</dbReference>
<keyword evidence="4 9" id="KW-0418">Kinase</keyword>
<dbReference type="PRINTS" id="PR00344">
    <property type="entry name" value="BCTRLSENSOR"/>
</dbReference>
<dbReference type="InterPro" id="IPR053159">
    <property type="entry name" value="Hybrid_Histidine_Kinase"/>
</dbReference>
<dbReference type="Gene3D" id="1.10.287.130">
    <property type="match status" value="1"/>
</dbReference>
<evidence type="ECO:0000313" key="9">
    <source>
        <dbReference type="EMBL" id="BAY80700.1"/>
    </source>
</evidence>
<dbReference type="InterPro" id="IPR005467">
    <property type="entry name" value="His_kinase_dom"/>
</dbReference>
<evidence type="ECO:0000256" key="2">
    <source>
        <dbReference type="ARBA" id="ARBA00012438"/>
    </source>
</evidence>
<keyword evidence="4 9" id="KW-0808">Transferase</keyword>
<evidence type="ECO:0000256" key="3">
    <source>
        <dbReference type="ARBA" id="ARBA00022553"/>
    </source>
</evidence>
<dbReference type="InterPro" id="IPR011009">
    <property type="entry name" value="Kinase-like_dom_sf"/>
</dbReference>
<dbReference type="Pfam" id="PF01590">
    <property type="entry name" value="GAF"/>
    <property type="match status" value="1"/>
</dbReference>
<dbReference type="PROSITE" id="PS50109">
    <property type="entry name" value="HIS_KIN"/>
    <property type="match status" value="1"/>
</dbReference>
<dbReference type="PANTHER" id="PTHR43642:SF1">
    <property type="entry name" value="HYBRID SIGNAL TRANSDUCTION HISTIDINE KINASE G"/>
    <property type="match status" value="1"/>
</dbReference>
<sequence length="1815" mass="204073">MKNISVPAYTFDKINTGVSTNIYRSTKEGNLAVILKVLRDDYPTLEAIARLKHEYSVAKKLEHENIVKALELENSAEHYAIVFEDFGGISLRQYLESNRPSLETILQVAIAITQALIYIHKKQIIHKDIKPANIIVKNLSENNCVTSIYKPLIKLTDFSIASCLEKEITQQTNCNQLEGTLAYISPEQTGRMNRSLDFRSDFYSLGVTLYEMLTGQLPFISSDPLELIHVHIAEQPTPIQKLNPDTNITVCAIVEKLMAKNAEDRYQSAEGLLADFKQCWEQFQATGTILNFTPGQLEVISQLLIPQKLYGRESQVQLLLNTFEKMTKGNSELILVSGYSGIGKTSVINEVNKPITKAGGYFISGKSDQFKRDIPYASLIQAFSSLCNQILTEPSSQLKRWQNKIQKAVGNNGQVIIDLIPEVELIIGKQVEAPQLEAVEAQNRLNQVFQKFVSLFTKKEHPLVIFIDDLQWADPSTLKLMQLLATDVSIEYLLIIGAYRDNEVNPTHPLISTVEEIEKYKNINNITLEPLSNHNVAELVAETLNDNKEDSSSLAKLIFNKTAGNPFFVTQLLQSLYQESLLKFDFNQQKWLWNIQDIQSVGITDKSVVDLVASRIEKLPEITQKVLKLAACIGDKFTLDVLSVVNEQSINETASCLNKALEAGLILPLNQNYRIPLLFDDSEKISSFDNNQIGYKFLHDRVQQAAYSLIPENKKQATHLRIGQLLKESSSQEKLADNILDIVNQLNFGIDLLKKDIEKCELANLNLLAGQKAKKNSAFEAAINYLNIGLKLLVENSWQSYYDLSLGLYIETAEVEYLTGNFDKSHELANISLDKCENILDKVRVYEIQIQFYTAKGEITKALDIGVMVLKDLGLNLPNRAKMIHVLSAFAQTKLALAGKKIEDLLYLPEMQDSNKLAIMKMLMFITPVASQSGSLLFPLMVLSMVRLSVKYGNSIYSSYAYSGYGAMLCDKFGDINSGYSFGKLGIQLLSHLNAYSLKAKVFLIYNTMIKHFKEPACNTLSHLIEGMQSGLETGDLIFSSYNTFHFVNYNFLCNNRLDIVIKEVTKYIEIASNNFKSESYTLGMKIVKQTILNLQGLSSNKLILLSNDFNEMEIPSVLADNSTMMSNFYCCKTHISYIFGDYQAAISAAQQLKQYQEANPAFFMYLVNNFYYSLSLLANYKNKSLPERKKYLNQVETNQKKMKLWAHNSPCNFQHKYDLVEAEKARILGKNNLAIDLYDKAIAGAREHDYIAEEALANELTAKFYTEQGKEKLAKIYMTDAYYGYVKWGAFAKVKDLEENYPDYIIRTQANISPETKGTIASTSFSQSLALDTSTLIKSSLALSSEVVLEDLIHKLMHLAKLNAGAEKVFFIGKNQDELVLEASLNEKNEISILQYLIRNAQNILPVSIINYVHRTQLPVILDDANSADNFTNDPYIISNKPKSILVSPIIHNAKMSGILYLENNLTNSAFTKDRLEILKVLSAQAAVSVENARFYSTLEARVNERTQQLKEKNQELQAITQQLQATLQKLKRTQSQLVHNEKMSSLGQLVAGIAHEINNPVSFIYGNLTYTSTYIESLLELIDIYQENCCDDNIPQAIEKIEEIDLDYIREDAPNLINSMKIGASRIRDIVKSLRIFSRLDEAKIKNIDIHENLDSTLMILVQKLGSIQVIKDYTQLPQVSCYAGEINQVFLHLITNAVDALSTGVGELFESKQAPTIRITTEIDTANKIIISIADNGVGMKDNIKQKIFDPFFTTKPIGQGTGMGLSISHQIITEKHKGSLECISSPGEGTKFIISIPSIIPSQQISGIDSM</sequence>
<dbReference type="SMART" id="SM00387">
    <property type="entry name" value="HATPase_c"/>
    <property type="match status" value="1"/>
</dbReference>
<dbReference type="InterPro" id="IPR036890">
    <property type="entry name" value="HATPase_C_sf"/>
</dbReference>
<comment type="catalytic activity">
    <reaction evidence="1">
        <text>ATP + protein L-histidine = ADP + protein N-phospho-L-histidine.</text>
        <dbReference type="EC" id="2.7.13.3"/>
    </reaction>
</comment>
<evidence type="ECO:0000259" key="8">
    <source>
        <dbReference type="PROSITE" id="PS50109"/>
    </source>
</evidence>
<dbReference type="SMART" id="SM00220">
    <property type="entry name" value="S_TKc"/>
    <property type="match status" value="1"/>
</dbReference>
<feature type="domain" description="Histidine kinase" evidence="8">
    <location>
        <begin position="1554"/>
        <end position="1804"/>
    </location>
</feature>
<evidence type="ECO:0000256" key="5">
    <source>
        <dbReference type="ARBA" id="ARBA00023012"/>
    </source>
</evidence>
<dbReference type="Gene3D" id="3.30.450.40">
    <property type="match status" value="1"/>
</dbReference>
<dbReference type="Pfam" id="PF02518">
    <property type="entry name" value="HATPase_c"/>
    <property type="match status" value="1"/>
</dbReference>
<dbReference type="PROSITE" id="PS00108">
    <property type="entry name" value="PROTEIN_KINASE_ST"/>
    <property type="match status" value="1"/>
</dbReference>
<dbReference type="SUPFAM" id="SSF47384">
    <property type="entry name" value="Homodimeric domain of signal transducing histidine kinase"/>
    <property type="match status" value="1"/>
</dbReference>
<dbReference type="SUPFAM" id="SSF55781">
    <property type="entry name" value="GAF domain-like"/>
    <property type="match status" value="1"/>
</dbReference>
<dbReference type="SUPFAM" id="SSF56112">
    <property type="entry name" value="Protein kinase-like (PK-like)"/>
    <property type="match status" value="1"/>
</dbReference>
<dbReference type="PROSITE" id="PS50011">
    <property type="entry name" value="PROTEIN_KINASE_DOM"/>
    <property type="match status" value="1"/>
</dbReference>
<dbReference type="Pfam" id="PF25503">
    <property type="entry name" value="TPR_CHK1"/>
    <property type="match status" value="1"/>
</dbReference>
<keyword evidence="10" id="KW-1185">Reference proteome</keyword>
<dbReference type="Proteomes" id="UP000218418">
    <property type="component" value="Chromosome"/>
</dbReference>
<keyword evidence="6" id="KW-0175">Coiled coil</keyword>
<dbReference type="EC" id="2.7.13.3" evidence="2"/>
<keyword evidence="3" id="KW-0597">Phosphoprotein</keyword>
<evidence type="ECO:0000256" key="4">
    <source>
        <dbReference type="ARBA" id="ARBA00022777"/>
    </source>
</evidence>
<dbReference type="CDD" id="cd14014">
    <property type="entry name" value="STKc_PknB_like"/>
    <property type="match status" value="1"/>
</dbReference>
<dbReference type="Gene3D" id="1.10.510.10">
    <property type="entry name" value="Transferase(Phosphotransferase) domain 1"/>
    <property type="match status" value="1"/>
</dbReference>
<protein>
    <recommendedName>
        <fullName evidence="2">histidine kinase</fullName>
        <ecNumber evidence="2">2.7.13.3</ecNumber>
    </recommendedName>
</protein>
<dbReference type="SUPFAM" id="SSF55874">
    <property type="entry name" value="ATPase domain of HSP90 chaperone/DNA topoisomerase II/histidine kinase"/>
    <property type="match status" value="1"/>
</dbReference>
<feature type="domain" description="Protein kinase" evidence="7">
    <location>
        <begin position="8"/>
        <end position="277"/>
    </location>
</feature>
<dbReference type="Gene3D" id="3.40.50.300">
    <property type="entry name" value="P-loop containing nucleotide triphosphate hydrolases"/>
    <property type="match status" value="1"/>
</dbReference>
<dbReference type="Pfam" id="PF00069">
    <property type="entry name" value="Pkinase"/>
    <property type="match status" value="1"/>
</dbReference>
<gene>
    <name evidence="9" type="ORF">NIES267_01570</name>
</gene>
<name>A0A1Z4LHH5_9CYAN</name>
<dbReference type="EMBL" id="AP018227">
    <property type="protein sequence ID" value="BAY80700.1"/>
    <property type="molecule type" value="Genomic_DNA"/>
</dbReference>
<dbReference type="InterPro" id="IPR036097">
    <property type="entry name" value="HisK_dim/P_sf"/>
</dbReference>
<dbReference type="InterPro" id="IPR029016">
    <property type="entry name" value="GAF-like_dom_sf"/>
</dbReference>
<dbReference type="InterPro" id="IPR008271">
    <property type="entry name" value="Ser/Thr_kinase_AS"/>
</dbReference>
<accession>A0A1Z4LHH5</accession>
<dbReference type="InterPro" id="IPR027417">
    <property type="entry name" value="P-loop_NTPase"/>
</dbReference>
<dbReference type="GO" id="GO:0005524">
    <property type="term" value="F:ATP binding"/>
    <property type="evidence" value="ECO:0007669"/>
    <property type="project" value="InterPro"/>
</dbReference>